<dbReference type="PROSITE" id="PS51257">
    <property type="entry name" value="PROKAR_LIPOPROTEIN"/>
    <property type="match status" value="1"/>
</dbReference>
<evidence type="ECO:0000313" key="3">
    <source>
        <dbReference type="Proteomes" id="UP000296201"/>
    </source>
</evidence>
<dbReference type="EMBL" id="CP032096">
    <property type="protein sequence ID" value="QBZ84128.1"/>
    <property type="molecule type" value="Genomic_DNA"/>
</dbReference>
<organism evidence="2 3">
    <name type="scientific">Hydrogenovibrio crunogenus</name>
    <dbReference type="NCBI Taxonomy" id="39765"/>
    <lineage>
        <taxon>Bacteria</taxon>
        <taxon>Pseudomonadati</taxon>
        <taxon>Pseudomonadota</taxon>
        <taxon>Gammaproteobacteria</taxon>
        <taxon>Thiotrichales</taxon>
        <taxon>Piscirickettsiaceae</taxon>
        <taxon>Hydrogenovibrio</taxon>
    </lineage>
</organism>
<feature type="region of interest" description="Disordered" evidence="1">
    <location>
        <begin position="23"/>
        <end position="47"/>
    </location>
</feature>
<sequence length="47" mass="5153">MPKIFVTLITGLLFIALTGCSDHSHDDGSHDDGSHSHDAQEHHETIE</sequence>
<accession>A0A4P7P212</accession>
<gene>
    <name evidence="2" type="ORF">GHNINEIG_02203</name>
</gene>
<evidence type="ECO:0000256" key="1">
    <source>
        <dbReference type="SAM" id="MobiDB-lite"/>
    </source>
</evidence>
<dbReference type="AlphaFoldDB" id="A0A4P7P212"/>
<protein>
    <submittedName>
        <fullName evidence="2">Uncharacterized protein</fullName>
    </submittedName>
</protein>
<keyword evidence="3" id="KW-1185">Reference proteome</keyword>
<dbReference type="Proteomes" id="UP000296201">
    <property type="component" value="Chromosome"/>
</dbReference>
<proteinExistence type="predicted"/>
<name>A0A4P7P212_9GAMM</name>
<reference evidence="2 3" key="1">
    <citation type="submission" date="2018-08" db="EMBL/GenBank/DDBJ databases">
        <title>Horizontal acquisition of hydrogen conversion ability and other habitat adaptations in Hydrogenovibrio crunogenus strains.</title>
        <authorList>
            <person name="Gonnella G."/>
            <person name="Adam N."/>
            <person name="Perner M."/>
        </authorList>
    </citation>
    <scope>NUCLEOTIDE SEQUENCE [LARGE SCALE GENOMIC DNA]</scope>
    <source>
        <strain evidence="2 3">SP-41</strain>
    </source>
</reference>
<evidence type="ECO:0000313" key="2">
    <source>
        <dbReference type="EMBL" id="QBZ84128.1"/>
    </source>
</evidence>